<proteinExistence type="predicted"/>
<feature type="non-terminal residue" evidence="1">
    <location>
        <position position="158"/>
    </location>
</feature>
<dbReference type="AlphaFoldDB" id="A0A392PHN3"/>
<sequence length="158" mass="17500">ATLVQGVENVTKVHVNPAAAEVISFRNKLVLYLSGSPNYGGLILSSERSRLSHTLDFIKGYPVKTIAELKADPQLGTFIVNARMVDIVNLDPWWYPVCKCNQIFGKYIGAFHCTKCNVAEFKPAPKVKLIVEVEDETGYALFRSFDHVMANLAVVDPS</sequence>
<feature type="non-terminal residue" evidence="1">
    <location>
        <position position="1"/>
    </location>
</feature>
<reference evidence="1 2" key="1">
    <citation type="journal article" date="2018" name="Front. Plant Sci.">
        <title>Red Clover (Trifolium pratense) and Zigzag Clover (T. medium) - A Picture of Genomic Similarities and Differences.</title>
        <authorList>
            <person name="Dluhosova J."/>
            <person name="Istvanek J."/>
            <person name="Nedelnik J."/>
            <person name="Repkova J."/>
        </authorList>
    </citation>
    <scope>NUCLEOTIDE SEQUENCE [LARGE SCALE GENOMIC DNA]</scope>
    <source>
        <strain evidence="2">cv. 10/8</strain>
        <tissue evidence="1">Leaf</tissue>
    </source>
</reference>
<evidence type="ECO:0000313" key="2">
    <source>
        <dbReference type="Proteomes" id="UP000265520"/>
    </source>
</evidence>
<comment type="caution">
    <text evidence="1">The sequence shown here is derived from an EMBL/GenBank/DDBJ whole genome shotgun (WGS) entry which is preliminary data.</text>
</comment>
<protein>
    <submittedName>
        <fullName evidence="1">Replication factor A protein</fullName>
    </submittedName>
</protein>
<organism evidence="1 2">
    <name type="scientific">Trifolium medium</name>
    <dbReference type="NCBI Taxonomy" id="97028"/>
    <lineage>
        <taxon>Eukaryota</taxon>
        <taxon>Viridiplantae</taxon>
        <taxon>Streptophyta</taxon>
        <taxon>Embryophyta</taxon>
        <taxon>Tracheophyta</taxon>
        <taxon>Spermatophyta</taxon>
        <taxon>Magnoliopsida</taxon>
        <taxon>eudicotyledons</taxon>
        <taxon>Gunneridae</taxon>
        <taxon>Pentapetalae</taxon>
        <taxon>rosids</taxon>
        <taxon>fabids</taxon>
        <taxon>Fabales</taxon>
        <taxon>Fabaceae</taxon>
        <taxon>Papilionoideae</taxon>
        <taxon>50 kb inversion clade</taxon>
        <taxon>NPAAA clade</taxon>
        <taxon>Hologalegina</taxon>
        <taxon>IRL clade</taxon>
        <taxon>Trifolieae</taxon>
        <taxon>Trifolium</taxon>
    </lineage>
</organism>
<dbReference type="InterPro" id="IPR012340">
    <property type="entry name" value="NA-bd_OB-fold"/>
</dbReference>
<dbReference type="Proteomes" id="UP000265520">
    <property type="component" value="Unassembled WGS sequence"/>
</dbReference>
<dbReference type="SUPFAM" id="SSF50249">
    <property type="entry name" value="Nucleic acid-binding proteins"/>
    <property type="match status" value="1"/>
</dbReference>
<dbReference type="EMBL" id="LXQA010079048">
    <property type="protein sequence ID" value="MCI11157.1"/>
    <property type="molecule type" value="Genomic_DNA"/>
</dbReference>
<accession>A0A392PHN3</accession>
<name>A0A392PHN3_9FABA</name>
<evidence type="ECO:0000313" key="1">
    <source>
        <dbReference type="EMBL" id="MCI11157.1"/>
    </source>
</evidence>
<dbReference type="Gene3D" id="2.40.50.140">
    <property type="entry name" value="Nucleic acid-binding proteins"/>
    <property type="match status" value="1"/>
</dbReference>
<keyword evidence="2" id="KW-1185">Reference proteome</keyword>